<dbReference type="Proteomes" id="UP000275408">
    <property type="component" value="Unassembled WGS sequence"/>
</dbReference>
<protein>
    <submittedName>
        <fullName evidence="2">Uncharacterized protein</fullName>
    </submittedName>
</protein>
<organism evidence="2 3">
    <name type="scientific">Pocillopora damicornis</name>
    <name type="common">Cauliflower coral</name>
    <name type="synonym">Millepora damicornis</name>
    <dbReference type="NCBI Taxonomy" id="46731"/>
    <lineage>
        <taxon>Eukaryota</taxon>
        <taxon>Metazoa</taxon>
        <taxon>Cnidaria</taxon>
        <taxon>Anthozoa</taxon>
        <taxon>Hexacorallia</taxon>
        <taxon>Scleractinia</taxon>
        <taxon>Astrocoeniina</taxon>
        <taxon>Pocilloporidae</taxon>
        <taxon>Pocillopora</taxon>
    </lineage>
</organism>
<feature type="compositionally biased region" description="Low complexity" evidence="1">
    <location>
        <begin position="126"/>
        <end position="140"/>
    </location>
</feature>
<evidence type="ECO:0000313" key="2">
    <source>
        <dbReference type="EMBL" id="RMX50370.1"/>
    </source>
</evidence>
<name>A0A3M6U9N6_POCDA</name>
<dbReference type="AlphaFoldDB" id="A0A3M6U9N6"/>
<accession>A0A3M6U9N6</accession>
<feature type="region of interest" description="Disordered" evidence="1">
    <location>
        <begin position="104"/>
        <end position="163"/>
    </location>
</feature>
<reference evidence="2 3" key="1">
    <citation type="journal article" date="2018" name="Sci. Rep.">
        <title>Comparative analysis of the Pocillopora damicornis genome highlights role of immune system in coral evolution.</title>
        <authorList>
            <person name="Cunning R."/>
            <person name="Bay R.A."/>
            <person name="Gillette P."/>
            <person name="Baker A.C."/>
            <person name="Traylor-Knowles N."/>
        </authorList>
    </citation>
    <scope>NUCLEOTIDE SEQUENCE [LARGE SCALE GENOMIC DNA]</scope>
    <source>
        <strain evidence="2">RSMAS</strain>
        <tissue evidence="2">Whole animal</tissue>
    </source>
</reference>
<dbReference type="EMBL" id="RCHS01001977">
    <property type="protein sequence ID" value="RMX50370.1"/>
    <property type="molecule type" value="Genomic_DNA"/>
</dbReference>
<keyword evidence="3" id="KW-1185">Reference proteome</keyword>
<gene>
    <name evidence="2" type="ORF">pdam_00021812</name>
</gene>
<sequence>MDEGSSDKIDELSEKQRGKIRERNRRFDWQGINAENLGKLKEAIGCKKGVVTKVQREIRELMKDQANVSVLKEKLEQLKKAFKEFVSAHATTIDSRVKIRAEWPRQKKPTSRGLPADTNLREVVDDVSPSDSTSDVGSRAVAKHSRRSKSRSTCSKESVGSSVLSARAKAAARRAILQAEVTSLERWQTLQKEELALQMKRKP</sequence>
<evidence type="ECO:0000313" key="3">
    <source>
        <dbReference type="Proteomes" id="UP000275408"/>
    </source>
</evidence>
<evidence type="ECO:0000256" key="1">
    <source>
        <dbReference type="SAM" id="MobiDB-lite"/>
    </source>
</evidence>
<comment type="caution">
    <text evidence="2">The sequence shown here is derived from an EMBL/GenBank/DDBJ whole genome shotgun (WGS) entry which is preliminary data.</text>
</comment>
<proteinExistence type="predicted"/>
<feature type="compositionally biased region" description="Basic residues" evidence="1">
    <location>
        <begin position="141"/>
        <end position="150"/>
    </location>
</feature>